<proteinExistence type="predicted"/>
<reference evidence="1 2" key="1">
    <citation type="submission" date="2013-09" db="EMBL/GenBank/DDBJ databases">
        <title>Whole genome shotgun sequence of Vibrio proteolyticus NBRC 13287.</title>
        <authorList>
            <person name="Isaki S."/>
            <person name="Hosoyama A."/>
            <person name="Numata M."/>
            <person name="Hashimoto M."/>
            <person name="Hosoyama Y."/>
            <person name="Tsuchikane K."/>
            <person name="Noguchi M."/>
            <person name="Hirakata S."/>
            <person name="Ichikawa N."/>
            <person name="Ohji S."/>
            <person name="Yamazoe A."/>
            <person name="Fujita N."/>
        </authorList>
    </citation>
    <scope>NUCLEOTIDE SEQUENCE [LARGE SCALE GENOMIC DNA]</scope>
    <source>
        <strain evidence="1 2">NBRC 13287</strain>
    </source>
</reference>
<dbReference type="EMBL" id="BATJ01000003">
    <property type="protein sequence ID" value="GAD66343.1"/>
    <property type="molecule type" value="Genomic_DNA"/>
</dbReference>
<dbReference type="AlphaFoldDB" id="U3BI55"/>
<accession>U3BI55</accession>
<evidence type="ECO:0000313" key="1">
    <source>
        <dbReference type="EMBL" id="GAD66343.1"/>
    </source>
</evidence>
<comment type="caution">
    <text evidence="1">The sequence shown here is derived from an EMBL/GenBank/DDBJ whole genome shotgun (WGS) entry which is preliminary data.</text>
</comment>
<dbReference type="STRING" id="1219065.VPR01S_03_02530"/>
<evidence type="ECO:0008006" key="3">
    <source>
        <dbReference type="Google" id="ProtNLM"/>
    </source>
</evidence>
<evidence type="ECO:0000313" key="2">
    <source>
        <dbReference type="Proteomes" id="UP000016570"/>
    </source>
</evidence>
<gene>
    <name evidence="1" type="ORF">VPR01S_03_02530</name>
</gene>
<dbReference type="Proteomes" id="UP000016570">
    <property type="component" value="Unassembled WGS sequence"/>
</dbReference>
<keyword evidence="2" id="KW-1185">Reference proteome</keyword>
<dbReference type="NCBIfam" id="NF040519">
    <property type="entry name" value="Sbal_3080_fam"/>
    <property type="match status" value="1"/>
</dbReference>
<dbReference type="RefSeq" id="WP_021704332.1">
    <property type="nucleotide sequence ID" value="NZ_BATJ01000003.1"/>
</dbReference>
<dbReference type="eggNOG" id="ENOG5033849">
    <property type="taxonomic scope" value="Bacteria"/>
</dbReference>
<name>U3BI55_VIBPR</name>
<organism evidence="1 2">
    <name type="scientific">Vibrio proteolyticus NBRC 13287</name>
    <dbReference type="NCBI Taxonomy" id="1219065"/>
    <lineage>
        <taxon>Bacteria</taxon>
        <taxon>Pseudomonadati</taxon>
        <taxon>Pseudomonadota</taxon>
        <taxon>Gammaproteobacteria</taxon>
        <taxon>Vibrionales</taxon>
        <taxon>Vibrionaceae</taxon>
        <taxon>Vibrio</taxon>
    </lineage>
</organism>
<protein>
    <recommendedName>
        <fullName evidence="3">Lipoprotein</fullName>
    </recommendedName>
</protein>
<sequence>MLKRLFVIGAVLVMAGCTSPKFEGEAIAETNQTKSMTIIEDDATRDVFLASMLAWCNDNGYTCKVALDGSQPKQDELTLDYVSRWSWDFRTFIADAKISAYKDGARVGTVTFKAPNGLDTEKFGDDTKRIKAMMDILFDKTSPAQATLDAKNGVI</sequence>
<dbReference type="PROSITE" id="PS51257">
    <property type="entry name" value="PROKAR_LIPOPROTEIN"/>
    <property type="match status" value="1"/>
</dbReference>